<feature type="transmembrane region" description="Helical" evidence="1">
    <location>
        <begin position="118"/>
        <end position="136"/>
    </location>
</feature>
<keyword evidence="1" id="KW-0472">Membrane</keyword>
<feature type="transmembrane region" description="Helical" evidence="1">
    <location>
        <begin position="7"/>
        <end position="28"/>
    </location>
</feature>
<sequence length="165" mass="19677">MERIIKYGGKLFFGSLVICILSFFYFKLIPCTKISNLIGYIFLEAFLGYNFYIGYKYKLSIKESLIVGILGCGFGIFLLFFATYTYYILNDIYWSNWMVEFYFLPTMSFINDFFKDMTLIYTVSLIILNILLVFLGSRIRYCKEKFNLIKQSKQKNNLFTYRDFL</sequence>
<protein>
    <submittedName>
        <fullName evidence="3">Uncharacterized protein</fullName>
    </submittedName>
</protein>
<reference evidence="3" key="1">
    <citation type="submission" date="2019-11" db="EMBL/GenBank/DDBJ databases">
        <authorList>
            <person name="Feng L."/>
        </authorList>
    </citation>
    <scope>NUCLEOTIDE SEQUENCE</scope>
    <source>
        <strain evidence="3">IbartlettiiLFYP30</strain>
    </source>
</reference>
<dbReference type="EMBL" id="JAJBMB010000016">
    <property type="protein sequence ID" value="MCB5447122.1"/>
    <property type="molecule type" value="Genomic_DNA"/>
</dbReference>
<reference evidence="2 4" key="2">
    <citation type="submission" date="2021-10" db="EMBL/GenBank/DDBJ databases">
        <title>Collection of gut derived symbiotic bacterial strains cultured from healthy donors.</title>
        <authorList>
            <person name="Lin H."/>
            <person name="Littmann E."/>
            <person name="Claire K."/>
            <person name="Pamer E."/>
        </authorList>
    </citation>
    <scope>NUCLEOTIDE SEQUENCE [LARGE SCALE GENOMIC DNA]</scope>
    <source>
        <strain evidence="2 4">MSK.17.68</strain>
    </source>
</reference>
<proteinExistence type="predicted"/>
<dbReference type="AlphaFoldDB" id="A0A6N3BHN0"/>
<name>A0A6N3BHN0_9FIRM</name>
<evidence type="ECO:0000256" key="1">
    <source>
        <dbReference type="SAM" id="Phobius"/>
    </source>
</evidence>
<organism evidence="3">
    <name type="scientific">Intestinibacter bartlettii</name>
    <dbReference type="NCBI Taxonomy" id="261299"/>
    <lineage>
        <taxon>Bacteria</taxon>
        <taxon>Bacillati</taxon>
        <taxon>Bacillota</taxon>
        <taxon>Clostridia</taxon>
        <taxon>Peptostreptococcales</taxon>
        <taxon>Peptostreptococcaceae</taxon>
        <taxon>Intestinibacter</taxon>
    </lineage>
</organism>
<feature type="transmembrane region" description="Helical" evidence="1">
    <location>
        <begin position="65"/>
        <end position="89"/>
    </location>
</feature>
<evidence type="ECO:0000313" key="3">
    <source>
        <dbReference type="EMBL" id="VYU02674.1"/>
    </source>
</evidence>
<dbReference type="RefSeq" id="WP_007285938.1">
    <property type="nucleotide sequence ID" value="NZ_BAABXU010000001.1"/>
</dbReference>
<dbReference type="GeneID" id="89564534"/>
<dbReference type="Proteomes" id="UP001299409">
    <property type="component" value="Unassembled WGS sequence"/>
</dbReference>
<keyword evidence="4" id="KW-1185">Reference proteome</keyword>
<gene>
    <name evidence="3" type="ORF">IBLFYP30_01555</name>
    <name evidence="2" type="ORF">LIP50_13030</name>
</gene>
<keyword evidence="1" id="KW-1133">Transmembrane helix</keyword>
<keyword evidence="1" id="KW-0812">Transmembrane</keyword>
<accession>A0A6N3BHN0</accession>
<evidence type="ECO:0000313" key="2">
    <source>
        <dbReference type="EMBL" id="MCB5447122.1"/>
    </source>
</evidence>
<dbReference type="EMBL" id="CACRUE010000024">
    <property type="protein sequence ID" value="VYU02674.1"/>
    <property type="molecule type" value="Genomic_DNA"/>
</dbReference>
<evidence type="ECO:0000313" key="4">
    <source>
        <dbReference type="Proteomes" id="UP001299409"/>
    </source>
</evidence>
<feature type="transmembrane region" description="Helical" evidence="1">
    <location>
        <begin position="34"/>
        <end position="53"/>
    </location>
</feature>